<proteinExistence type="predicted"/>
<evidence type="ECO:0000313" key="4">
    <source>
        <dbReference type="Proteomes" id="UP000076154"/>
    </source>
</evidence>
<gene>
    <name evidence="3" type="ORF">Hypma_004719</name>
</gene>
<dbReference type="EMBL" id="LUEZ02000184">
    <property type="protein sequence ID" value="RDB15302.1"/>
    <property type="molecule type" value="Genomic_DNA"/>
</dbReference>
<keyword evidence="1" id="KW-0472">Membrane</keyword>
<organism evidence="3 4">
    <name type="scientific">Hypsizygus marmoreus</name>
    <name type="common">White beech mushroom</name>
    <name type="synonym">Agaricus marmoreus</name>
    <dbReference type="NCBI Taxonomy" id="39966"/>
    <lineage>
        <taxon>Eukaryota</taxon>
        <taxon>Fungi</taxon>
        <taxon>Dikarya</taxon>
        <taxon>Basidiomycota</taxon>
        <taxon>Agaricomycotina</taxon>
        <taxon>Agaricomycetes</taxon>
        <taxon>Agaricomycetidae</taxon>
        <taxon>Agaricales</taxon>
        <taxon>Tricholomatineae</taxon>
        <taxon>Lyophyllaceae</taxon>
        <taxon>Hypsizygus</taxon>
    </lineage>
</organism>
<feature type="transmembrane region" description="Helical" evidence="1">
    <location>
        <begin position="154"/>
        <end position="177"/>
    </location>
</feature>
<evidence type="ECO:0000313" key="3">
    <source>
        <dbReference type="EMBL" id="RDB15302.1"/>
    </source>
</evidence>
<feature type="transmembrane region" description="Helical" evidence="1">
    <location>
        <begin position="198"/>
        <end position="223"/>
    </location>
</feature>
<evidence type="ECO:0000256" key="1">
    <source>
        <dbReference type="SAM" id="Phobius"/>
    </source>
</evidence>
<feature type="transmembrane region" description="Helical" evidence="1">
    <location>
        <begin position="46"/>
        <end position="66"/>
    </location>
</feature>
<feature type="transmembrane region" description="Helical" evidence="1">
    <location>
        <begin position="86"/>
        <end position="108"/>
    </location>
</feature>
<feature type="domain" description="DUF6534" evidence="2">
    <location>
        <begin position="165"/>
        <end position="254"/>
    </location>
</feature>
<feature type="transmembrane region" description="Helical" evidence="1">
    <location>
        <begin position="14"/>
        <end position="34"/>
    </location>
</feature>
<protein>
    <recommendedName>
        <fullName evidence="2">DUF6534 domain-containing protein</fullName>
    </recommendedName>
</protein>
<keyword evidence="4" id="KW-1185">Reference proteome</keyword>
<comment type="caution">
    <text evidence="3">The sequence shown here is derived from an EMBL/GenBank/DDBJ whole genome shotgun (WGS) entry which is preliminary data.</text>
</comment>
<dbReference type="InParanoid" id="A0A369J1M9"/>
<dbReference type="InterPro" id="IPR045339">
    <property type="entry name" value="DUF6534"/>
</dbReference>
<sequence>MPEPLDDILGPIKVGYAVATCLFGVVTAQTYIYYRGFTNDPPRLKLLVTTVWLAECAHQLCLGHTMDVYVVKSFGLAAKFSERPPVSLIATVGFTAIVTLLVTGFFVYRLWRSTQKVIHAAIIAVLLTAWFITTCVLGRLSSRLSSLDVFLQHYKLLILAQWSCSAAVDVSLTVALCSDMFARRRSVLYRTARIIDRLMMWCVATGMITSISAVAMAICFSTLSVDNRVFMGIYFTNSRLSSNSLLAALNLRRSLRRIDSSTGMDMGYLSTFPQSRASQPNAEVRVHVAVTTEIRSQTGNMTRLGGK</sequence>
<dbReference type="PANTHER" id="PTHR40465">
    <property type="entry name" value="CHROMOSOME 1, WHOLE GENOME SHOTGUN SEQUENCE"/>
    <property type="match status" value="1"/>
</dbReference>
<name>A0A369J1M9_HYPMA</name>
<feature type="transmembrane region" description="Helical" evidence="1">
    <location>
        <begin position="120"/>
        <end position="142"/>
    </location>
</feature>
<dbReference type="OrthoDB" id="2535105at2759"/>
<reference evidence="3" key="1">
    <citation type="submission" date="2018-04" db="EMBL/GenBank/DDBJ databases">
        <title>Whole genome sequencing of Hypsizygus marmoreus.</title>
        <authorList>
            <person name="Choi I.-G."/>
            <person name="Min B."/>
            <person name="Kim J.-G."/>
            <person name="Kim S."/>
            <person name="Oh Y.-L."/>
            <person name="Kong W.-S."/>
            <person name="Park H."/>
            <person name="Jeong J."/>
            <person name="Song E.-S."/>
        </authorList>
    </citation>
    <scope>NUCLEOTIDE SEQUENCE [LARGE SCALE GENOMIC DNA]</scope>
    <source>
        <strain evidence="3">51987-8</strain>
    </source>
</reference>
<keyword evidence="1" id="KW-0812">Transmembrane</keyword>
<accession>A0A369J1M9</accession>
<dbReference type="PANTHER" id="PTHR40465:SF1">
    <property type="entry name" value="DUF6534 DOMAIN-CONTAINING PROTEIN"/>
    <property type="match status" value="1"/>
</dbReference>
<dbReference type="Pfam" id="PF20152">
    <property type="entry name" value="DUF6534"/>
    <property type="match status" value="1"/>
</dbReference>
<evidence type="ECO:0000259" key="2">
    <source>
        <dbReference type="Pfam" id="PF20152"/>
    </source>
</evidence>
<dbReference type="AlphaFoldDB" id="A0A369J1M9"/>
<keyword evidence="1" id="KW-1133">Transmembrane helix</keyword>
<dbReference type="Proteomes" id="UP000076154">
    <property type="component" value="Unassembled WGS sequence"/>
</dbReference>